<keyword evidence="3" id="KW-1185">Reference proteome</keyword>
<feature type="compositionally biased region" description="Low complexity" evidence="1">
    <location>
        <begin position="220"/>
        <end position="233"/>
    </location>
</feature>
<dbReference type="EMBL" id="SLZU01000004">
    <property type="protein sequence ID" value="TCS65348.1"/>
    <property type="molecule type" value="Genomic_DNA"/>
</dbReference>
<dbReference type="RefSeq" id="WP_132243972.1">
    <property type="nucleotide sequence ID" value="NZ_SLZU01000004.1"/>
</dbReference>
<evidence type="ECO:0000256" key="1">
    <source>
        <dbReference type="SAM" id="MobiDB-lite"/>
    </source>
</evidence>
<proteinExistence type="predicted"/>
<feature type="region of interest" description="Disordered" evidence="1">
    <location>
        <begin position="220"/>
        <end position="262"/>
    </location>
</feature>
<comment type="caution">
    <text evidence="2">The sequence shown here is derived from an EMBL/GenBank/DDBJ whole genome shotgun (WGS) entry which is preliminary data.</text>
</comment>
<gene>
    <name evidence="2" type="ORF">EDD52_104134</name>
</gene>
<accession>A0A4R3JGR6</accession>
<dbReference type="Proteomes" id="UP000295696">
    <property type="component" value="Unassembled WGS sequence"/>
</dbReference>
<reference evidence="2 3" key="1">
    <citation type="submission" date="2019-03" db="EMBL/GenBank/DDBJ databases">
        <title>Genomic Encyclopedia of Type Strains, Phase IV (KMG-IV): sequencing the most valuable type-strain genomes for metagenomic binning, comparative biology and taxonomic classification.</title>
        <authorList>
            <person name="Goeker M."/>
        </authorList>
    </citation>
    <scope>NUCLEOTIDE SEQUENCE [LARGE SCALE GENOMIC DNA]</scope>
    <source>
        <strain evidence="2 3">DSM 104836</strain>
    </source>
</reference>
<dbReference type="AlphaFoldDB" id="A0A4R3JGR6"/>
<dbReference type="OrthoDB" id="7829925at2"/>
<evidence type="ECO:0000313" key="2">
    <source>
        <dbReference type="EMBL" id="TCS65348.1"/>
    </source>
</evidence>
<organism evidence="2 3">
    <name type="scientific">Primorskyibacter sedentarius</name>
    <dbReference type="NCBI Taxonomy" id="745311"/>
    <lineage>
        <taxon>Bacteria</taxon>
        <taxon>Pseudomonadati</taxon>
        <taxon>Pseudomonadota</taxon>
        <taxon>Alphaproteobacteria</taxon>
        <taxon>Rhodobacterales</taxon>
        <taxon>Roseobacteraceae</taxon>
        <taxon>Primorskyibacter</taxon>
    </lineage>
</organism>
<name>A0A4R3JGR6_9RHOB</name>
<sequence>MNTWTSDRPTLRAGVLSGALVLLSGCLSVPTDVAQPADGQGASSASLQGGAADEQVLAGKPVPEVPLVGGDVILRAPEGYCVDLETVENRRTRAFAMIAGCQILSNGQTGGYVPPVLVTATVGSRNRGASLPTPEQIATSAGSDLLGGTVRDGVSVAQLAQGGDATLDGGDPRHWRAVLQVGGRRVGLALYAPEGSAMAASEGGAVLLETARSTLAASADAAQPEQAEPALPLGTDEANAAGDNPTPGGVAPSQPRQGLGAAIGSLFNGDALR</sequence>
<evidence type="ECO:0000313" key="3">
    <source>
        <dbReference type="Proteomes" id="UP000295696"/>
    </source>
</evidence>
<protein>
    <submittedName>
        <fullName evidence="2">Uncharacterized protein</fullName>
    </submittedName>
</protein>